<dbReference type="EMBL" id="CP035492">
    <property type="protein sequence ID" value="QAY65295.1"/>
    <property type="molecule type" value="Genomic_DNA"/>
</dbReference>
<proteinExistence type="predicted"/>
<dbReference type="SUPFAM" id="SSF55383">
    <property type="entry name" value="Copper amine oxidase, domain N"/>
    <property type="match status" value="1"/>
</dbReference>
<dbReference type="KEGG" id="pprt:ET464_01760"/>
<dbReference type="PANTHER" id="PTHR30404:SF0">
    <property type="entry name" value="N-ACETYLMURAMOYL-L-ALANINE AMIDASE AMIC"/>
    <property type="match status" value="1"/>
</dbReference>
<dbReference type="CDD" id="cd02696">
    <property type="entry name" value="MurNAc-LAA"/>
    <property type="match status" value="1"/>
</dbReference>
<accession>A0A4P6ES83</accession>
<dbReference type="SUPFAM" id="SSF53187">
    <property type="entry name" value="Zn-dependent exopeptidases"/>
    <property type="match status" value="1"/>
</dbReference>
<gene>
    <name evidence="4" type="ORF">ET464_01760</name>
</gene>
<dbReference type="Pfam" id="PF01520">
    <property type="entry name" value="Amidase_3"/>
    <property type="match status" value="1"/>
</dbReference>
<keyword evidence="1" id="KW-0378">Hydrolase</keyword>
<dbReference type="GO" id="GO:0009253">
    <property type="term" value="P:peptidoglycan catabolic process"/>
    <property type="evidence" value="ECO:0007669"/>
    <property type="project" value="InterPro"/>
</dbReference>
<evidence type="ECO:0000313" key="5">
    <source>
        <dbReference type="Proteomes" id="UP000293568"/>
    </source>
</evidence>
<dbReference type="InterPro" id="IPR012854">
    <property type="entry name" value="Cu_amine_oxidase-like_N"/>
</dbReference>
<dbReference type="GO" id="GO:0008745">
    <property type="term" value="F:N-acetylmuramoyl-L-alanine amidase activity"/>
    <property type="evidence" value="ECO:0007669"/>
    <property type="project" value="InterPro"/>
</dbReference>
<name>A0A4P6ES83_9BACL</name>
<feature type="compositionally biased region" description="Acidic residues" evidence="2">
    <location>
        <begin position="185"/>
        <end position="199"/>
    </location>
</feature>
<dbReference type="Pfam" id="PF07833">
    <property type="entry name" value="Cu_amine_oxidN1"/>
    <property type="match status" value="1"/>
</dbReference>
<evidence type="ECO:0000313" key="4">
    <source>
        <dbReference type="EMBL" id="QAY65295.1"/>
    </source>
</evidence>
<feature type="domain" description="MurNAc-LAA" evidence="3">
    <location>
        <begin position="406"/>
        <end position="514"/>
    </location>
</feature>
<evidence type="ECO:0000256" key="1">
    <source>
        <dbReference type="ARBA" id="ARBA00022801"/>
    </source>
</evidence>
<dbReference type="InterPro" id="IPR036582">
    <property type="entry name" value="Mao_N_sf"/>
</dbReference>
<dbReference type="Gene3D" id="2.60.40.3500">
    <property type="match status" value="1"/>
</dbReference>
<keyword evidence="5" id="KW-1185">Reference proteome</keyword>
<dbReference type="Proteomes" id="UP000293568">
    <property type="component" value="Chromosome"/>
</dbReference>
<feature type="compositionally biased region" description="Polar residues" evidence="2">
    <location>
        <begin position="314"/>
        <end position="326"/>
    </location>
</feature>
<dbReference type="Gene3D" id="3.30.457.10">
    <property type="entry name" value="Copper amine oxidase-like, N-terminal domain"/>
    <property type="match status" value="1"/>
</dbReference>
<evidence type="ECO:0000256" key="2">
    <source>
        <dbReference type="SAM" id="MobiDB-lite"/>
    </source>
</evidence>
<dbReference type="InterPro" id="IPR021731">
    <property type="entry name" value="AMIN_dom"/>
</dbReference>
<dbReference type="Pfam" id="PF11741">
    <property type="entry name" value="AMIN"/>
    <property type="match status" value="1"/>
</dbReference>
<dbReference type="InterPro" id="IPR002508">
    <property type="entry name" value="MurNAc-LAA_cat"/>
</dbReference>
<organism evidence="4 5">
    <name type="scientific">Paenibacillus protaetiae</name>
    <dbReference type="NCBI Taxonomy" id="2509456"/>
    <lineage>
        <taxon>Bacteria</taxon>
        <taxon>Bacillati</taxon>
        <taxon>Bacillota</taxon>
        <taxon>Bacilli</taxon>
        <taxon>Bacillales</taxon>
        <taxon>Paenibacillaceae</taxon>
        <taxon>Paenibacillus</taxon>
    </lineage>
</organism>
<dbReference type="Gene3D" id="3.40.630.40">
    <property type="entry name" value="Zn-dependent exopeptidases"/>
    <property type="match status" value="1"/>
</dbReference>
<dbReference type="AlphaFoldDB" id="A0A4P6ES83"/>
<dbReference type="GO" id="GO:0030288">
    <property type="term" value="C:outer membrane-bounded periplasmic space"/>
    <property type="evidence" value="ECO:0007669"/>
    <property type="project" value="TreeGrafter"/>
</dbReference>
<sequence length="520" mass="56511">MNFTFGATFSAKMRLLIRLQKSNGLIRLRINSSSLGWKMKKIALMLLFMSMFFPLFSGMGQAAESAAVVPKLFLNGQPLQASVPPQIVQGKYTVVPVRIVSENLGYQVGWQQDTKTVTIHNGQNEIVLQINDDSALVNHVPVQLDVPAMIDQGTTLIPLRFVGEQMGLAVNWDQATKSVYLTREEETDPVDEEEGDDPSADPGALISSVSYDSMEGLVVQYEGELHPNVPFKLDNPKRIVIDLPNTGYGPSALFAGAEVKLPVTDNPYLLGVRYSLFAKDPDTARLVLDLAEDADVVLDDSDPGKLRIQLGEPSGNNGSTGQQTDPSVPGVPAGDGQTSGGKVYTVVIDAGHGGTDPGARSVDGRWEKDLNLQISLKLKALLDQEKQIKVVLSRPEDKYVGLADRVTIAEQNKADIFISIHANSDPKGTATGTETYYTRESSKSLADVIHSHLVKGTGLKDRGVKQESLHVTRETTMPAILLETGFLTNQTDVNTVFDDKVQNRIAAEIVAGIKQYLKLS</sequence>
<dbReference type="OrthoDB" id="9806267at2"/>
<protein>
    <submittedName>
        <fullName evidence="4">AMIN domain-containing protein</fullName>
    </submittedName>
</protein>
<dbReference type="InterPro" id="IPR050695">
    <property type="entry name" value="N-acetylmuramoyl_amidase_3"/>
</dbReference>
<reference evidence="4 5" key="1">
    <citation type="submission" date="2019-01" db="EMBL/GenBank/DDBJ databases">
        <title>Genome sequencing of strain FW100M-2.</title>
        <authorList>
            <person name="Heo J."/>
            <person name="Kim S.-J."/>
            <person name="Kim J.-S."/>
            <person name="Hong S.-B."/>
            <person name="Kwon S.-W."/>
        </authorList>
    </citation>
    <scope>NUCLEOTIDE SEQUENCE [LARGE SCALE GENOMIC DNA]</scope>
    <source>
        <strain evidence="4 5">FW100M-2</strain>
    </source>
</reference>
<feature type="region of interest" description="Disordered" evidence="2">
    <location>
        <begin position="183"/>
        <end position="205"/>
    </location>
</feature>
<dbReference type="PANTHER" id="PTHR30404">
    <property type="entry name" value="N-ACETYLMURAMOYL-L-ALANINE AMIDASE"/>
    <property type="match status" value="1"/>
</dbReference>
<feature type="region of interest" description="Disordered" evidence="2">
    <location>
        <begin position="304"/>
        <end position="338"/>
    </location>
</feature>
<dbReference type="SMART" id="SM00646">
    <property type="entry name" value="Ami_3"/>
    <property type="match status" value="1"/>
</dbReference>
<evidence type="ECO:0000259" key="3">
    <source>
        <dbReference type="SMART" id="SM00646"/>
    </source>
</evidence>